<dbReference type="EMBL" id="BBJS01000042">
    <property type="protein sequence ID" value="GAN14501.1"/>
    <property type="molecule type" value="Genomic_DNA"/>
</dbReference>
<reference evidence="2 3" key="1">
    <citation type="submission" date="2014-08" db="EMBL/GenBank/DDBJ databases">
        <title>Whole genome shotgun sequence of Sphingomonas paucimobilis NBRC 13935.</title>
        <authorList>
            <person name="Hosoyama A."/>
            <person name="Hashimoto M."/>
            <person name="Hosoyama Y."/>
            <person name="Noguchi M."/>
            <person name="Uohara A."/>
            <person name="Ohji S."/>
            <person name="Katano-Makiyama Y."/>
            <person name="Ichikawa N."/>
            <person name="Kimura A."/>
            <person name="Yamazoe A."/>
            <person name="Fujita N."/>
        </authorList>
    </citation>
    <scope>NUCLEOTIDE SEQUENCE [LARGE SCALE GENOMIC DNA]</scope>
    <source>
        <strain evidence="2 3">NBRC 13935</strain>
    </source>
</reference>
<feature type="region of interest" description="Disordered" evidence="1">
    <location>
        <begin position="1"/>
        <end position="20"/>
    </location>
</feature>
<accession>A0A0C9MUY1</accession>
<protein>
    <submittedName>
        <fullName evidence="2">DNA, contig: SP642</fullName>
    </submittedName>
</protein>
<evidence type="ECO:0000256" key="1">
    <source>
        <dbReference type="SAM" id="MobiDB-lite"/>
    </source>
</evidence>
<evidence type="ECO:0000313" key="2">
    <source>
        <dbReference type="EMBL" id="GAN14501.1"/>
    </source>
</evidence>
<name>A0A0C9MUY1_SPHPI</name>
<organism evidence="2 3">
    <name type="scientific">Sphingomonas paucimobilis NBRC 13935</name>
    <dbReference type="NCBI Taxonomy" id="1219050"/>
    <lineage>
        <taxon>Bacteria</taxon>
        <taxon>Pseudomonadati</taxon>
        <taxon>Pseudomonadota</taxon>
        <taxon>Alphaproteobacteria</taxon>
        <taxon>Sphingomonadales</taxon>
        <taxon>Sphingomonadaceae</taxon>
        <taxon>Sphingomonas</taxon>
    </lineage>
</organism>
<gene>
    <name evidence="2" type="ORF">SP6_42_00590</name>
</gene>
<dbReference type="Proteomes" id="UP000032025">
    <property type="component" value="Unassembled WGS sequence"/>
</dbReference>
<feature type="compositionally biased region" description="Polar residues" evidence="1">
    <location>
        <begin position="1"/>
        <end position="11"/>
    </location>
</feature>
<evidence type="ECO:0000313" key="3">
    <source>
        <dbReference type="Proteomes" id="UP000032025"/>
    </source>
</evidence>
<dbReference type="AlphaFoldDB" id="A0A0C9MUY1"/>
<comment type="caution">
    <text evidence="2">The sequence shown here is derived from an EMBL/GenBank/DDBJ whole genome shotgun (WGS) entry which is preliminary data.</text>
</comment>
<proteinExistence type="predicted"/>
<sequence length="275" mass="29334">MTTGPDLNEASSADRDGEGEGLDAALGEDVLFGLAGVERRLHARAYHHWVSLLDDAPYPLIDALDPQGIADFAANSVLLDFRGGEDDPTIAYIGGGLREECSETPMPMRVTDLPPGSLLSRMIGHYPQLLASKAPAGFEAEFVNSRGRTTLYRAILLPYSSTGQTIDFIHGVVNWKEVADPLLQATLDSALIDAMGTHRPAAKPADGVWAQVEAPTSDRIRRDPAALAHVTFESGASPGTLIVMVGRVETDGRIAVLGSVADDPRLADRVLRASQ</sequence>
<keyword evidence="3" id="KW-1185">Reference proteome</keyword>
<dbReference type="RefSeq" id="WP_007405503.1">
    <property type="nucleotide sequence ID" value="NZ_BBJS01000042.1"/>
</dbReference>
<dbReference type="GeneID" id="78527771"/>